<evidence type="ECO:0000313" key="3">
    <source>
        <dbReference type="EMBL" id="VFT96990.1"/>
    </source>
</evidence>
<evidence type="ECO:0000256" key="1">
    <source>
        <dbReference type="SAM" id="SignalP"/>
    </source>
</evidence>
<protein>
    <submittedName>
        <fullName evidence="3">Aste57867_20301 protein</fullName>
    </submittedName>
</protein>
<reference evidence="2" key="2">
    <citation type="submission" date="2019-06" db="EMBL/GenBank/DDBJ databases">
        <title>Genomics analysis of Aphanomyces spp. identifies a new class of oomycete effector associated with host adaptation.</title>
        <authorList>
            <person name="Gaulin E."/>
        </authorList>
    </citation>
    <scope>NUCLEOTIDE SEQUENCE</scope>
    <source>
        <strain evidence="2">CBS 578.67</strain>
    </source>
</reference>
<accession>A0A485LG72</accession>
<dbReference type="Proteomes" id="UP000332933">
    <property type="component" value="Unassembled WGS sequence"/>
</dbReference>
<dbReference type="EMBL" id="CAADRA010006798">
    <property type="protein sequence ID" value="VFT96990.1"/>
    <property type="molecule type" value="Genomic_DNA"/>
</dbReference>
<organism evidence="3 4">
    <name type="scientific">Aphanomyces stellatus</name>
    <dbReference type="NCBI Taxonomy" id="120398"/>
    <lineage>
        <taxon>Eukaryota</taxon>
        <taxon>Sar</taxon>
        <taxon>Stramenopiles</taxon>
        <taxon>Oomycota</taxon>
        <taxon>Saprolegniomycetes</taxon>
        <taxon>Saprolegniales</taxon>
        <taxon>Verrucalvaceae</taxon>
        <taxon>Aphanomyces</taxon>
    </lineage>
</organism>
<sequence length="320" mass="36383">MKIRKRDPGDTIWQLVLLSTELLGIITSCQPDGIYEDMQVFTTFNKWATTGDRLPKYYTNGDISTKLMCIDAVLTPWLAIYGISRLPKLFACLVHMPSIVMLHAVATANQTLLHFLLRNCYYQALNIHPPLDAAAITNNLPLLRELYHFGYTSSSYTMVFAAGHGNLEMVQFLPINEPRGVITAAISLAISNGHIDVVDYLRQYSMPLQYHTDSIVINLVNLAAENGRLEMLKYLHRLGWHGNELGLLAAIEYGHLDVVKFIHDQGPLWMVSWAEQHHSMMLQWEIISRYSIANIGQYEFESNLLVFFSWDISITPGEHT</sequence>
<keyword evidence="1" id="KW-0732">Signal</keyword>
<dbReference type="OrthoDB" id="6571938at2759"/>
<dbReference type="AlphaFoldDB" id="A0A485LG72"/>
<dbReference type="EMBL" id="VJMH01006775">
    <property type="protein sequence ID" value="KAF0688044.1"/>
    <property type="molecule type" value="Genomic_DNA"/>
</dbReference>
<feature type="chain" id="PRO_5036355613" evidence="1">
    <location>
        <begin position="32"/>
        <end position="320"/>
    </location>
</feature>
<keyword evidence="4" id="KW-1185">Reference proteome</keyword>
<gene>
    <name evidence="3" type="primary">Aste57867_20301</name>
    <name evidence="2" type="ORF">As57867_020235</name>
    <name evidence="3" type="ORF">ASTE57867_20301</name>
</gene>
<dbReference type="PANTHER" id="PTHR46586">
    <property type="entry name" value="ANKYRIN REPEAT-CONTAINING PROTEIN"/>
    <property type="match status" value="1"/>
</dbReference>
<dbReference type="SUPFAM" id="SSF48403">
    <property type="entry name" value="Ankyrin repeat"/>
    <property type="match status" value="1"/>
</dbReference>
<evidence type="ECO:0000313" key="2">
    <source>
        <dbReference type="EMBL" id="KAF0688044.1"/>
    </source>
</evidence>
<evidence type="ECO:0000313" key="4">
    <source>
        <dbReference type="Proteomes" id="UP000332933"/>
    </source>
</evidence>
<dbReference type="Gene3D" id="1.25.40.20">
    <property type="entry name" value="Ankyrin repeat-containing domain"/>
    <property type="match status" value="1"/>
</dbReference>
<name>A0A485LG72_9STRA</name>
<feature type="signal peptide" evidence="1">
    <location>
        <begin position="1"/>
        <end position="31"/>
    </location>
</feature>
<dbReference type="PANTHER" id="PTHR46586:SF3">
    <property type="entry name" value="ANKYRIN REPEAT-CONTAINING PROTEIN"/>
    <property type="match status" value="1"/>
</dbReference>
<reference evidence="3 4" key="1">
    <citation type="submission" date="2019-03" db="EMBL/GenBank/DDBJ databases">
        <authorList>
            <person name="Gaulin E."/>
            <person name="Dumas B."/>
        </authorList>
    </citation>
    <scope>NUCLEOTIDE SEQUENCE [LARGE SCALE GENOMIC DNA]</scope>
    <source>
        <strain evidence="3">CBS 568.67</strain>
    </source>
</reference>
<dbReference type="InterPro" id="IPR036770">
    <property type="entry name" value="Ankyrin_rpt-contain_sf"/>
</dbReference>
<proteinExistence type="predicted"/>
<dbReference type="InterPro" id="IPR052050">
    <property type="entry name" value="SecEffector_AnkRepeat"/>
</dbReference>